<feature type="region of interest" description="Disordered" evidence="8">
    <location>
        <begin position="888"/>
        <end position="966"/>
    </location>
</feature>
<protein>
    <submittedName>
        <fullName evidence="10">Kinase mkl2 MAPK-like protein</fullName>
    </submittedName>
</protein>
<dbReference type="SMART" id="SM00513">
    <property type="entry name" value="SAP"/>
    <property type="match status" value="1"/>
</dbReference>
<feature type="repeat" description="RPEL" evidence="7">
    <location>
        <begin position="137"/>
        <end position="162"/>
    </location>
</feature>
<sequence length="1022" mass="113193">ENYHHLIMNQQPEMMMVDQPIIAEQQQSSPQSVIDSESITHSAMTKNKKSLNIKLLMRRPIDVLVDQGILPPPKSSPSFYEQKQRLERAKTGDYLKHKIQRRPQRDELVQQNILEQEIFDPSYYEQERKLKRARLADDLNERLSHRPGPLELIKGNILHADLSLEQAIKEGQITFKKTCEGEIIKNPPKRFVFEEESSSDSSIPSPSINNLGQQQQQQNRLITNNVPSYILSNTTPSASLMSISSTIQTEPPPLQQQQQPSTTVIPTATVSYIMTTNVLTHPNNSTVFITTASNPTTATIAQPNSLITSTQIANNIQQSQQQQQPPQVLSSTATINNNSGCQKFVGPSSQHTINSIQKQSSEANAQIISQPKSKSSKKIKSKSTPKTRNDNHDKRSNSPQIKSQKSTPPMSLFDFVDPNVFGGDFSSSSSIKNNGNKSNDSKTTTTKNVQSQNKLKNSDLNCQTQHRQQQSQQQHPQQQQQQRTSPIKSTSNISNVKKIISKLEDMKVSDLKAELKKRNLPVSGAKQQLIERLKPFSDSVVVNILANANRETLNLTMLAKNGATQPQPYIFQQNVGLNQTPSKQPTAQDFVLLATTNPTNNGLTTEPVTILNAAPASNITMDGRTTIPLTIPIGQTTFIPTAQYQFLSSSNTANSNVLDGSKYRMNTNTISSPAIQLPNNFLISGPAGQTINDSSNTMTILTSPSRTIQLAQLADSSSSSLNFGSTFVTPTNTAKLFNIGQNSSPMFHQLLLYPSTATTTIINSDNETRKQQQQQSHRSNSFPADSLHPLQRNTSLPLIINQMPIDTNIKPLIKVTDNIEQQTNKPMIPVMKSASDDNFQFKIPAALKSQDIKQKDLKQNKKSSVENSKPAKLAESLLDQQIPNQATVPALSSTNDCDSDKNVKVHTTTTTSNDQQSQQPAQQHPQPDSTSNLDFDDFILNFDDLNGLDDVPPPPPPSSSSNSLATNNKLMTTNSRENGLIDFNDNWLLSDYNFSTANDLYMQQQQQPPPPPVKSTNQITDI</sequence>
<dbReference type="Gene3D" id="1.10.720.30">
    <property type="entry name" value="SAP domain"/>
    <property type="match status" value="1"/>
</dbReference>
<dbReference type="Gene3D" id="6.10.150.10">
    <property type="match status" value="1"/>
</dbReference>
<dbReference type="Proteomes" id="UP000887458">
    <property type="component" value="Unassembled WGS sequence"/>
</dbReference>
<evidence type="ECO:0000313" key="10">
    <source>
        <dbReference type="EMBL" id="KAH9414509.1"/>
    </source>
</evidence>
<reference evidence="10 11" key="1">
    <citation type="journal article" date="2018" name="J. Allergy Clin. Immunol.">
        <title>High-quality assembly of Dermatophagoides pteronyssinus genome and transcriptome reveals a wide range of novel allergens.</title>
        <authorList>
            <person name="Liu X.Y."/>
            <person name="Yang K.Y."/>
            <person name="Wang M.Q."/>
            <person name="Kwok J.S."/>
            <person name="Zeng X."/>
            <person name="Yang Z."/>
            <person name="Xiao X.J."/>
            <person name="Lau C.P."/>
            <person name="Li Y."/>
            <person name="Huang Z.M."/>
            <person name="Ba J.G."/>
            <person name="Yim A.K."/>
            <person name="Ouyang C.Y."/>
            <person name="Ngai S.M."/>
            <person name="Chan T.F."/>
            <person name="Leung E.L."/>
            <person name="Liu L."/>
            <person name="Liu Z.G."/>
            <person name="Tsui S.K."/>
        </authorList>
    </citation>
    <scope>NUCLEOTIDE SEQUENCE [LARGE SCALE GENOMIC DNA]</scope>
    <source>
        <strain evidence="10">Derp</strain>
    </source>
</reference>
<dbReference type="InterPro" id="IPR004018">
    <property type="entry name" value="RPEL_repeat"/>
</dbReference>
<feature type="compositionally biased region" description="Polar residues" evidence="8">
    <location>
        <begin position="449"/>
        <end position="462"/>
    </location>
</feature>
<comment type="caution">
    <text evidence="10">The sequence shown here is derived from an EMBL/GenBank/DDBJ whole genome shotgun (WGS) entry which is preliminary data.</text>
</comment>
<dbReference type="EMBL" id="NJHN03000107">
    <property type="protein sequence ID" value="KAH9414509.1"/>
    <property type="molecule type" value="Genomic_DNA"/>
</dbReference>
<keyword evidence="6" id="KW-0539">Nucleus</keyword>
<feature type="compositionally biased region" description="Low complexity" evidence="8">
    <location>
        <begin position="463"/>
        <end position="486"/>
    </location>
</feature>
<gene>
    <name evidence="10" type="primary">MKL2</name>
    <name evidence="10" type="ORF">DERP_008704</name>
</gene>
<evidence type="ECO:0000256" key="6">
    <source>
        <dbReference type="ARBA" id="ARBA00023242"/>
    </source>
</evidence>
<feature type="non-terminal residue" evidence="10">
    <location>
        <position position="1"/>
    </location>
</feature>
<reference evidence="10 11" key="2">
    <citation type="journal article" date="2022" name="Mol. Biol. Evol.">
        <title>Comparative Genomics Reveals Insights into the Divergent Evolution of Astigmatic Mites and Household Pest Adaptations.</title>
        <authorList>
            <person name="Xiong Q."/>
            <person name="Wan A.T."/>
            <person name="Liu X."/>
            <person name="Fung C.S."/>
            <person name="Xiao X."/>
            <person name="Malainual N."/>
            <person name="Hou J."/>
            <person name="Wang L."/>
            <person name="Wang M."/>
            <person name="Yang K.Y."/>
            <person name="Cui Y."/>
            <person name="Leung E.L."/>
            <person name="Nong W."/>
            <person name="Shin S.K."/>
            <person name="Au S.W."/>
            <person name="Jeong K.Y."/>
            <person name="Chew F.T."/>
            <person name="Hui J.H."/>
            <person name="Leung T.F."/>
            <person name="Tungtrongchitr A."/>
            <person name="Zhong N."/>
            <person name="Liu Z."/>
            <person name="Tsui S.K."/>
        </authorList>
    </citation>
    <scope>NUCLEOTIDE SEQUENCE [LARGE SCALE GENOMIC DNA]</scope>
    <source>
        <strain evidence="10">Derp</strain>
    </source>
</reference>
<dbReference type="PROSITE" id="PS51073">
    <property type="entry name" value="RPEL"/>
    <property type="match status" value="2"/>
</dbReference>
<feature type="repeat" description="RPEL" evidence="7">
    <location>
        <begin position="93"/>
        <end position="118"/>
    </location>
</feature>
<evidence type="ECO:0000256" key="8">
    <source>
        <dbReference type="SAM" id="MobiDB-lite"/>
    </source>
</evidence>
<feature type="domain" description="SAP" evidence="9">
    <location>
        <begin position="503"/>
        <end position="537"/>
    </location>
</feature>
<organism evidence="10 11">
    <name type="scientific">Dermatophagoides pteronyssinus</name>
    <name type="common">European house dust mite</name>
    <dbReference type="NCBI Taxonomy" id="6956"/>
    <lineage>
        <taxon>Eukaryota</taxon>
        <taxon>Metazoa</taxon>
        <taxon>Ecdysozoa</taxon>
        <taxon>Arthropoda</taxon>
        <taxon>Chelicerata</taxon>
        <taxon>Arachnida</taxon>
        <taxon>Acari</taxon>
        <taxon>Acariformes</taxon>
        <taxon>Sarcoptiformes</taxon>
        <taxon>Astigmata</taxon>
        <taxon>Psoroptidia</taxon>
        <taxon>Analgoidea</taxon>
        <taxon>Pyroglyphidae</taxon>
        <taxon>Dermatophagoidinae</taxon>
        <taxon>Dermatophagoides</taxon>
    </lineage>
</organism>
<dbReference type="InterPro" id="IPR043451">
    <property type="entry name" value="Myocardin-like"/>
</dbReference>
<keyword evidence="2" id="KW-0677">Repeat</keyword>
<feature type="compositionally biased region" description="Low complexity" evidence="8">
    <location>
        <begin position="907"/>
        <end position="927"/>
    </location>
</feature>
<dbReference type="PROSITE" id="PS50800">
    <property type="entry name" value="SAP"/>
    <property type="match status" value="1"/>
</dbReference>
<feature type="region of interest" description="Disordered" evidence="8">
    <location>
        <begin position="340"/>
        <end position="493"/>
    </location>
</feature>
<comment type="subcellular location">
    <subcellularLocation>
        <location evidence="1">Nucleus</location>
    </subcellularLocation>
</comment>
<dbReference type="Gene3D" id="6.10.140.2040">
    <property type="match status" value="1"/>
</dbReference>
<evidence type="ECO:0000256" key="1">
    <source>
        <dbReference type="ARBA" id="ARBA00004123"/>
    </source>
</evidence>
<feature type="compositionally biased region" description="Polar residues" evidence="8">
    <location>
        <begin position="397"/>
        <end position="409"/>
    </location>
</feature>
<name>A0ABQ8IW14_DERPT</name>
<dbReference type="SUPFAM" id="SSF68906">
    <property type="entry name" value="SAP domain"/>
    <property type="match status" value="1"/>
</dbReference>
<dbReference type="InterPro" id="IPR036361">
    <property type="entry name" value="SAP_dom_sf"/>
</dbReference>
<proteinExistence type="predicted"/>
<evidence type="ECO:0000256" key="3">
    <source>
        <dbReference type="ARBA" id="ARBA00023015"/>
    </source>
</evidence>
<dbReference type="PANTHER" id="PTHR22793:SF12">
    <property type="entry name" value="MYOCARDIN-RELATED TRANSCRIPTION FACTOR, ISOFORM H"/>
    <property type="match status" value="1"/>
</dbReference>
<keyword evidence="5" id="KW-0804">Transcription</keyword>
<dbReference type="Pfam" id="PF02037">
    <property type="entry name" value="SAP"/>
    <property type="match status" value="1"/>
</dbReference>
<dbReference type="PANTHER" id="PTHR22793">
    <property type="entry name" value="MYOCARDIN-RELATED TRANSCRIPTION FACTOR-RELATED"/>
    <property type="match status" value="1"/>
</dbReference>
<evidence type="ECO:0000256" key="5">
    <source>
        <dbReference type="ARBA" id="ARBA00023163"/>
    </source>
</evidence>
<feature type="compositionally biased region" description="Low complexity" evidence="8">
    <location>
        <begin position="426"/>
        <end position="448"/>
    </location>
</feature>
<evidence type="ECO:0000256" key="4">
    <source>
        <dbReference type="ARBA" id="ARBA00023054"/>
    </source>
</evidence>
<evidence type="ECO:0000313" key="11">
    <source>
        <dbReference type="Proteomes" id="UP000887458"/>
    </source>
</evidence>
<feature type="region of interest" description="Disordered" evidence="8">
    <location>
        <begin position="1002"/>
        <end position="1022"/>
    </location>
</feature>
<feature type="compositionally biased region" description="Polar residues" evidence="8">
    <location>
        <begin position="340"/>
        <end position="364"/>
    </location>
</feature>
<dbReference type="Pfam" id="PF02755">
    <property type="entry name" value="RPEL"/>
    <property type="match status" value="2"/>
</dbReference>
<dbReference type="SMART" id="SM00707">
    <property type="entry name" value="RPEL"/>
    <property type="match status" value="3"/>
</dbReference>
<feature type="region of interest" description="Disordered" evidence="8">
    <location>
        <begin position="194"/>
        <end position="217"/>
    </location>
</feature>
<evidence type="ECO:0000256" key="7">
    <source>
        <dbReference type="PROSITE-ProRule" id="PRU00401"/>
    </source>
</evidence>
<feature type="compositionally biased region" description="Basic residues" evidence="8">
    <location>
        <begin position="374"/>
        <end position="385"/>
    </location>
</feature>
<keyword evidence="11" id="KW-1185">Reference proteome</keyword>
<keyword evidence="3" id="KW-0805">Transcription regulation</keyword>
<dbReference type="InterPro" id="IPR003034">
    <property type="entry name" value="SAP_dom"/>
</dbReference>
<feature type="region of interest" description="Disordered" evidence="8">
    <location>
        <begin position="766"/>
        <end position="789"/>
    </location>
</feature>
<evidence type="ECO:0000256" key="2">
    <source>
        <dbReference type="ARBA" id="ARBA00022737"/>
    </source>
</evidence>
<feature type="compositionally biased region" description="Basic and acidic residues" evidence="8">
    <location>
        <begin position="387"/>
        <end position="396"/>
    </location>
</feature>
<accession>A0ABQ8IW14</accession>
<keyword evidence="4" id="KW-0175">Coiled coil</keyword>
<evidence type="ECO:0000259" key="9">
    <source>
        <dbReference type="PROSITE" id="PS50800"/>
    </source>
</evidence>
<feature type="compositionally biased region" description="Polar residues" evidence="8">
    <location>
        <begin position="766"/>
        <end position="783"/>
    </location>
</feature>
<feature type="compositionally biased region" description="Low complexity" evidence="8">
    <location>
        <begin position="199"/>
        <end position="217"/>
    </location>
</feature>
<feature type="compositionally biased region" description="Low complexity" evidence="8">
    <location>
        <begin position="938"/>
        <end position="950"/>
    </location>
</feature>